<accession>A0ABN7A6D4</accession>
<keyword evidence="5" id="KW-0472">Membrane</keyword>
<dbReference type="EMBL" id="AP028909">
    <property type="protein sequence ID" value="BES87458.1"/>
    <property type="molecule type" value="Genomic_DNA"/>
</dbReference>
<reference evidence="6 7" key="1">
    <citation type="submission" date="2023-09" db="EMBL/GenBank/DDBJ databases">
        <title>Nesidiocoris tenuis whole genome shotgun sequence.</title>
        <authorList>
            <person name="Shibata T."/>
            <person name="Shimoda M."/>
            <person name="Kobayashi T."/>
            <person name="Uehara T."/>
        </authorList>
    </citation>
    <scope>NUCLEOTIDE SEQUENCE [LARGE SCALE GENOMIC DNA]</scope>
    <source>
        <strain evidence="6 7">Japan</strain>
    </source>
</reference>
<comment type="subcellular location">
    <subcellularLocation>
        <location evidence="1">Membrane</location>
        <topology evidence="1">Single-pass membrane protein</topology>
    </subcellularLocation>
</comment>
<keyword evidence="3" id="KW-0812">Transmembrane</keyword>
<dbReference type="PANTHER" id="PTHR13674">
    <property type="entry name" value="GROWTH AND TRANSFORMATION-DEPENDENT PROTEIN"/>
    <property type="match status" value="1"/>
</dbReference>
<evidence type="ECO:0000256" key="2">
    <source>
        <dbReference type="ARBA" id="ARBA00007363"/>
    </source>
</evidence>
<name>A0ABN7A6D4_9HEMI</name>
<evidence type="ECO:0000313" key="6">
    <source>
        <dbReference type="EMBL" id="BES87458.1"/>
    </source>
</evidence>
<protein>
    <recommendedName>
        <fullName evidence="8">HIG1 domain-containing protein</fullName>
    </recommendedName>
</protein>
<dbReference type="Proteomes" id="UP001307889">
    <property type="component" value="Chromosome 1"/>
</dbReference>
<organism evidence="6 7">
    <name type="scientific">Nesidiocoris tenuis</name>
    <dbReference type="NCBI Taxonomy" id="355587"/>
    <lineage>
        <taxon>Eukaryota</taxon>
        <taxon>Metazoa</taxon>
        <taxon>Ecdysozoa</taxon>
        <taxon>Arthropoda</taxon>
        <taxon>Hexapoda</taxon>
        <taxon>Insecta</taxon>
        <taxon>Pterygota</taxon>
        <taxon>Neoptera</taxon>
        <taxon>Paraneoptera</taxon>
        <taxon>Hemiptera</taxon>
        <taxon>Heteroptera</taxon>
        <taxon>Panheteroptera</taxon>
        <taxon>Cimicomorpha</taxon>
        <taxon>Miridae</taxon>
        <taxon>Dicyphina</taxon>
        <taxon>Nesidiocoris</taxon>
    </lineage>
</organism>
<keyword evidence="7" id="KW-1185">Reference proteome</keyword>
<gene>
    <name evidence="6" type="ORF">NTJ_00263</name>
</gene>
<dbReference type="PANTHER" id="PTHR13674:SF5">
    <property type="entry name" value="UPF0389 PROTEIN CG9231"/>
    <property type="match status" value="1"/>
</dbReference>
<keyword evidence="4" id="KW-1133">Transmembrane helix</keyword>
<dbReference type="InterPro" id="IPR009432">
    <property type="entry name" value="DUF1075"/>
</dbReference>
<proteinExistence type="inferred from homology"/>
<evidence type="ECO:0000256" key="1">
    <source>
        <dbReference type="ARBA" id="ARBA00004167"/>
    </source>
</evidence>
<sequence length="141" mass="16064">MIRNVLLWQPKKSLGQNMRTLLQNRLFSDKGVEPVRKPEGPPVSSQSIHTRLHFPNNFEKWLLVWTKKFKSVAEVPRSVPAETMTLAYNKGRIKTANYMMLATIVGCIVMVYSGKQAAERGESVHKMNLDWHKAIKEGKSG</sequence>
<evidence type="ECO:0000256" key="3">
    <source>
        <dbReference type="ARBA" id="ARBA00022692"/>
    </source>
</evidence>
<comment type="similarity">
    <text evidence="2">Belongs to the UPF0389 family.</text>
</comment>
<evidence type="ECO:0000313" key="7">
    <source>
        <dbReference type="Proteomes" id="UP001307889"/>
    </source>
</evidence>
<evidence type="ECO:0000256" key="5">
    <source>
        <dbReference type="ARBA" id="ARBA00023136"/>
    </source>
</evidence>
<evidence type="ECO:0000256" key="4">
    <source>
        <dbReference type="ARBA" id="ARBA00022989"/>
    </source>
</evidence>
<dbReference type="Pfam" id="PF06388">
    <property type="entry name" value="DUF1075"/>
    <property type="match status" value="1"/>
</dbReference>
<evidence type="ECO:0008006" key="8">
    <source>
        <dbReference type="Google" id="ProtNLM"/>
    </source>
</evidence>